<dbReference type="PANTHER" id="PTHR23028:SF53">
    <property type="entry name" value="ACYL_TRANSF_3 DOMAIN-CONTAINING PROTEIN"/>
    <property type="match status" value="1"/>
</dbReference>
<evidence type="ECO:0000313" key="3">
    <source>
        <dbReference type="EMBL" id="NRN67057.1"/>
    </source>
</evidence>
<feature type="transmembrane region" description="Helical" evidence="1">
    <location>
        <begin position="185"/>
        <end position="206"/>
    </location>
</feature>
<feature type="transmembrane region" description="Helical" evidence="1">
    <location>
        <begin position="226"/>
        <end position="247"/>
    </location>
</feature>
<comment type="caution">
    <text evidence="3">The sequence shown here is derived from an EMBL/GenBank/DDBJ whole genome shotgun (WGS) entry which is preliminary data.</text>
</comment>
<feature type="transmembrane region" description="Helical" evidence="1">
    <location>
        <begin position="344"/>
        <end position="369"/>
    </location>
</feature>
<accession>A0ABX2F718</accession>
<evidence type="ECO:0000259" key="2">
    <source>
        <dbReference type="Pfam" id="PF01757"/>
    </source>
</evidence>
<dbReference type="Proteomes" id="UP000763557">
    <property type="component" value="Unassembled WGS sequence"/>
</dbReference>
<feature type="domain" description="Acyltransferase 3" evidence="2">
    <location>
        <begin position="31"/>
        <end position="362"/>
    </location>
</feature>
<dbReference type="InterPro" id="IPR002656">
    <property type="entry name" value="Acyl_transf_3_dom"/>
</dbReference>
<feature type="transmembrane region" description="Helical" evidence="1">
    <location>
        <begin position="34"/>
        <end position="54"/>
    </location>
</feature>
<evidence type="ECO:0000313" key="4">
    <source>
        <dbReference type="Proteomes" id="UP000763557"/>
    </source>
</evidence>
<gene>
    <name evidence="3" type="ORF">GC106_42900</name>
</gene>
<feature type="transmembrane region" description="Helical" evidence="1">
    <location>
        <begin position="254"/>
        <end position="273"/>
    </location>
</feature>
<dbReference type="InterPro" id="IPR050879">
    <property type="entry name" value="Acyltransferase_3"/>
</dbReference>
<proteinExistence type="predicted"/>
<feature type="transmembrane region" description="Helical" evidence="1">
    <location>
        <begin position="311"/>
        <end position="332"/>
    </location>
</feature>
<feature type="transmembrane region" description="Helical" evidence="1">
    <location>
        <begin position="66"/>
        <end position="90"/>
    </location>
</feature>
<dbReference type="EMBL" id="JAAATY010000012">
    <property type="protein sequence ID" value="NRN67057.1"/>
    <property type="molecule type" value="Genomic_DNA"/>
</dbReference>
<dbReference type="Pfam" id="PF01757">
    <property type="entry name" value="Acyl_transf_3"/>
    <property type="match status" value="1"/>
</dbReference>
<reference evidence="3 4" key="1">
    <citation type="submission" date="2020-01" db="EMBL/GenBank/DDBJ databases">
        <title>Kibdelosporangium persica a novel Actinomycetes from a hot desert in Iran.</title>
        <authorList>
            <person name="Safaei N."/>
            <person name="Zaburannyi N."/>
            <person name="Mueller R."/>
            <person name="Wink J."/>
        </authorList>
    </citation>
    <scope>NUCLEOTIDE SEQUENCE [LARGE SCALE GENOMIC DNA]</scope>
    <source>
        <strain evidence="3 4">4NS15</strain>
    </source>
</reference>
<keyword evidence="4" id="KW-1185">Reference proteome</keyword>
<organism evidence="3 4">
    <name type="scientific">Kibdelosporangium persicum</name>
    <dbReference type="NCBI Taxonomy" id="2698649"/>
    <lineage>
        <taxon>Bacteria</taxon>
        <taxon>Bacillati</taxon>
        <taxon>Actinomycetota</taxon>
        <taxon>Actinomycetes</taxon>
        <taxon>Pseudonocardiales</taxon>
        <taxon>Pseudonocardiaceae</taxon>
        <taxon>Kibdelosporangium</taxon>
    </lineage>
</organism>
<keyword evidence="1" id="KW-0472">Membrane</keyword>
<feature type="transmembrane region" description="Helical" evidence="1">
    <location>
        <begin position="111"/>
        <end position="131"/>
    </location>
</feature>
<protein>
    <submittedName>
        <fullName evidence="3">Peptidoglycan/LPS O-acetylase OafA/YrhL</fullName>
    </submittedName>
</protein>
<feature type="transmembrane region" description="Helical" evidence="1">
    <location>
        <begin position="279"/>
        <end position="299"/>
    </location>
</feature>
<dbReference type="RefSeq" id="WP_173134139.1">
    <property type="nucleotide sequence ID" value="NZ_CBCSGW010000001.1"/>
</dbReference>
<feature type="transmembrane region" description="Helical" evidence="1">
    <location>
        <begin position="151"/>
        <end position="173"/>
    </location>
</feature>
<keyword evidence="1" id="KW-1133">Transmembrane helix</keyword>
<dbReference type="PANTHER" id="PTHR23028">
    <property type="entry name" value="ACETYLTRANSFERASE"/>
    <property type="match status" value="1"/>
</dbReference>
<evidence type="ECO:0000256" key="1">
    <source>
        <dbReference type="SAM" id="Phobius"/>
    </source>
</evidence>
<name>A0ABX2F718_9PSEU</name>
<sequence length="390" mass="43387">MSAIPFVVRVRALRGKTVQTIDPRVHSRLPSLTGMRFAAALMVFLCHVADSRIFSAQGISDALPKFVSQLGFVGVSFFFILSGFVLTWTARANDTRRAFWRRRLVKIYPNHFVTMVIALGFMAAAGTVTLVDTFPSVLLVQAFIPQESAAFYANGVSWSLCAELVFYLSFPVLLPLVNRIRPERLWLWAGILVASIGLIAVIAQVFPDQPNISYYPIPWYKYWFVYTLPITRIPEFLLGIVMARIVLTGRWIPLSLGKALLLLIPGYALTITLPDVYGMVLPCALPLALIVAAGAVADVQGHRSPFRNRVAVWLGEISFAFYMVHLLVLMHGPMSAGTFQTWDVPAALGIIAVSLGMCVFAAWLLYALVERPIMRRFSKPRPRVKQVATV</sequence>
<keyword evidence="1" id="KW-0812">Transmembrane</keyword>